<feature type="binding site" evidence="15 16">
    <location>
        <begin position="70"/>
        <end position="72"/>
    </location>
    <ligand>
        <name>FAD</name>
        <dbReference type="ChEBI" id="CHEBI:57692"/>
    </ligand>
</feature>
<comment type="pathway">
    <text evidence="1 15">Pyrimidine metabolism; UMP biosynthesis via de novo pathway; orotate from (S)-dihydroorotate (NAD(+) route): step 1/1.</text>
</comment>
<comment type="cofactor">
    <cofactor evidence="15">
        <name>[2Fe-2S] cluster</name>
        <dbReference type="ChEBI" id="CHEBI:190135"/>
    </cofactor>
    <text evidence="15">Binds 1 [2Fe-2S] cluster per subunit.</text>
</comment>
<dbReference type="GO" id="GO:0046872">
    <property type="term" value="F:metal ion binding"/>
    <property type="evidence" value="ECO:0007669"/>
    <property type="project" value="UniProtKB-KW"/>
</dbReference>
<accession>A0A084ADK8</accession>
<comment type="subunit">
    <text evidence="3 15">Heterotetramer of 2 PyrK and 2 PyrD type B subunits.</text>
</comment>
<evidence type="ECO:0000256" key="11">
    <source>
        <dbReference type="ARBA" id="ARBA00023004"/>
    </source>
</evidence>
<evidence type="ECO:0000256" key="9">
    <source>
        <dbReference type="ARBA" id="ARBA00022975"/>
    </source>
</evidence>
<keyword evidence="5 15" id="KW-0285">Flavoprotein</keyword>
<evidence type="ECO:0000256" key="2">
    <source>
        <dbReference type="ARBA" id="ARBA00006422"/>
    </source>
</evidence>
<evidence type="ECO:0000256" key="6">
    <source>
        <dbReference type="ARBA" id="ARBA00022714"/>
    </source>
</evidence>
<feature type="domain" description="FAD-binding FR-type" evidence="18">
    <location>
        <begin position="3"/>
        <end position="104"/>
    </location>
</feature>
<dbReference type="HAMAP" id="MF_01211">
    <property type="entry name" value="DHODB_Fe_S_bind"/>
    <property type="match status" value="1"/>
</dbReference>
<dbReference type="InterPro" id="IPR017927">
    <property type="entry name" value="FAD-bd_FR_type"/>
</dbReference>
<dbReference type="Gene3D" id="3.40.50.80">
    <property type="entry name" value="Nucleotide-binding domain of ferredoxin-NADP reductase (FNR) module"/>
    <property type="match status" value="1"/>
</dbReference>
<dbReference type="Pfam" id="PF00175">
    <property type="entry name" value="NAD_binding_1"/>
    <property type="match status" value="1"/>
</dbReference>
<comment type="function">
    <text evidence="15">Responsible for channeling the electrons from the oxidation of dihydroorotate from the FMN redox center in the PyrD type B subunit to the ultimate electron acceptor NAD(+).</text>
</comment>
<evidence type="ECO:0000256" key="16">
    <source>
        <dbReference type="PIRSR" id="PIRSR006816-1"/>
    </source>
</evidence>
<keyword evidence="10 15" id="KW-0249">Electron transport</keyword>
<dbReference type="PATRIC" id="fig|1415168.3.peg.548"/>
<dbReference type="Gene3D" id="2.40.30.10">
    <property type="entry name" value="Translation factors"/>
    <property type="match status" value="1"/>
</dbReference>
<dbReference type="SUPFAM" id="SSF63380">
    <property type="entry name" value="Riboflavin synthase domain-like"/>
    <property type="match status" value="1"/>
</dbReference>
<dbReference type="InterPro" id="IPR023455">
    <property type="entry name" value="Dihydroorotate_DHASE_ETsu"/>
</dbReference>
<keyword evidence="4 15" id="KW-0813">Transport</keyword>
<evidence type="ECO:0000256" key="4">
    <source>
        <dbReference type="ARBA" id="ARBA00022448"/>
    </source>
</evidence>
<dbReference type="PANTHER" id="PTHR43513:SF3">
    <property type="entry name" value="DIHYDROOROTATE DEHYDROGENASE B (NAD(+)), ELECTRON TRANSFER SUBUNIT-RELATED"/>
    <property type="match status" value="1"/>
</dbReference>
<dbReference type="Pfam" id="PF10418">
    <property type="entry name" value="DHODB_Fe-S_bind"/>
    <property type="match status" value="1"/>
</dbReference>
<dbReference type="PROSITE" id="PS51384">
    <property type="entry name" value="FAD_FR"/>
    <property type="match status" value="1"/>
</dbReference>
<feature type="binding site" evidence="15 16">
    <location>
        <begin position="79"/>
        <end position="80"/>
    </location>
    <ligand>
        <name>FAD</name>
        <dbReference type="ChEBI" id="CHEBI:57692"/>
    </ligand>
</feature>
<dbReference type="PRINTS" id="PR00409">
    <property type="entry name" value="PHDIOXRDTASE"/>
</dbReference>
<comment type="cofactor">
    <cofactor evidence="15 16">
        <name>FAD</name>
        <dbReference type="ChEBI" id="CHEBI:57692"/>
    </cofactor>
    <text evidence="15 16">Binds 1 FAD per subunit.</text>
</comment>
<dbReference type="PANTHER" id="PTHR43513">
    <property type="entry name" value="DIHYDROOROTATE DEHYDROGENASE B (NAD(+)), ELECTRON TRANSFER SUBUNIT"/>
    <property type="match status" value="1"/>
</dbReference>
<dbReference type="UniPathway" id="UPA00070">
    <property type="reaction ID" value="UER00945"/>
</dbReference>
<keyword evidence="8 15" id="KW-0274">FAD</keyword>
<evidence type="ECO:0000256" key="17">
    <source>
        <dbReference type="PIRSR" id="PIRSR006816-2"/>
    </source>
</evidence>
<evidence type="ECO:0000313" key="19">
    <source>
        <dbReference type="EMBL" id="KEY63387.1"/>
    </source>
</evidence>
<dbReference type="GO" id="GO:0050660">
    <property type="term" value="F:flavin adenine dinucleotide binding"/>
    <property type="evidence" value="ECO:0007669"/>
    <property type="project" value="InterPro"/>
</dbReference>
<dbReference type="InterPro" id="IPR012165">
    <property type="entry name" value="Cyt_c3_hydrogenase_gsu"/>
</dbReference>
<dbReference type="FunFam" id="2.10.240.10:FF:000001">
    <property type="entry name" value="Dihydroorotate dehydrogenase B (NAD(+)), electron transfer subunit"/>
    <property type="match status" value="1"/>
</dbReference>
<dbReference type="GO" id="GO:0009055">
    <property type="term" value="F:electron transfer activity"/>
    <property type="evidence" value="ECO:0007669"/>
    <property type="project" value="UniProtKB-UniRule"/>
</dbReference>
<evidence type="ECO:0000256" key="5">
    <source>
        <dbReference type="ARBA" id="ARBA00022630"/>
    </source>
</evidence>
<feature type="binding site" evidence="15 17">
    <location>
        <position position="226"/>
    </location>
    <ligand>
        <name>[2Fe-2S] cluster</name>
        <dbReference type="ChEBI" id="CHEBI:190135"/>
    </ligand>
</feature>
<dbReference type="InterPro" id="IPR037117">
    <property type="entry name" value="Dihydroorotate_DH_ele_sf"/>
</dbReference>
<name>A0A084ADK8_LACLC</name>
<dbReference type="GO" id="GO:0051537">
    <property type="term" value="F:2 iron, 2 sulfur cluster binding"/>
    <property type="evidence" value="ECO:0007669"/>
    <property type="project" value="UniProtKB-KW"/>
</dbReference>
<dbReference type="PIRSF" id="PIRSF006816">
    <property type="entry name" value="Cyc3_hyd_g"/>
    <property type="match status" value="1"/>
</dbReference>
<evidence type="ECO:0000256" key="15">
    <source>
        <dbReference type="HAMAP-Rule" id="MF_01211"/>
    </source>
</evidence>
<dbReference type="CDD" id="cd06218">
    <property type="entry name" value="DHOD_e_trans"/>
    <property type="match status" value="1"/>
</dbReference>
<dbReference type="GO" id="GO:0016491">
    <property type="term" value="F:oxidoreductase activity"/>
    <property type="evidence" value="ECO:0007669"/>
    <property type="project" value="InterPro"/>
</dbReference>
<keyword evidence="7 15" id="KW-0479">Metal-binding</keyword>
<evidence type="ECO:0000256" key="3">
    <source>
        <dbReference type="ARBA" id="ARBA00011669"/>
    </source>
</evidence>
<comment type="similarity">
    <text evidence="2 15">Belongs to the PyrK family.</text>
</comment>
<keyword evidence="6 15" id="KW-0001">2Fe-2S</keyword>
<feature type="binding site" evidence="15 17">
    <location>
        <position position="234"/>
    </location>
    <ligand>
        <name>[2Fe-2S] cluster</name>
        <dbReference type="ChEBI" id="CHEBI:190135"/>
    </ligand>
</feature>
<feature type="binding site" evidence="15 17">
    <location>
        <position position="249"/>
    </location>
    <ligand>
        <name>[2Fe-2S] cluster</name>
        <dbReference type="ChEBI" id="CHEBI:190135"/>
    </ligand>
</feature>
<dbReference type="Proteomes" id="UP000028401">
    <property type="component" value="Unassembled WGS sequence"/>
</dbReference>
<dbReference type="SMR" id="A0A084ADK8"/>
<evidence type="ECO:0000256" key="13">
    <source>
        <dbReference type="ARBA" id="ARBA00069792"/>
    </source>
</evidence>
<feature type="binding site" evidence="15 16">
    <location>
        <begin position="53"/>
        <end position="56"/>
    </location>
    <ligand>
        <name>FAD</name>
        <dbReference type="ChEBI" id="CHEBI:57692"/>
    </ligand>
</feature>
<dbReference type="InterPro" id="IPR017938">
    <property type="entry name" value="Riboflavin_synthase-like_b-brl"/>
</dbReference>
<feature type="binding site" evidence="15 17">
    <location>
        <position position="231"/>
    </location>
    <ligand>
        <name>[2Fe-2S] cluster</name>
        <dbReference type="ChEBI" id="CHEBI:190135"/>
    </ligand>
</feature>
<dbReference type="InterPro" id="IPR050353">
    <property type="entry name" value="PyrK_electron_transfer"/>
</dbReference>
<proteinExistence type="inferred from homology"/>
<reference evidence="19 20" key="1">
    <citation type="submission" date="2014-06" db="EMBL/GenBank/DDBJ databases">
        <title>Draft genome sequence of the putrescine producing strain Lactococcus lactis subsp cremoris GE214.</title>
        <authorList>
            <person name="Ladero V."/>
            <person name="Linares D.M."/>
            <person name="del Rio B."/>
            <person name="Mayo B."/>
            <person name="Martin M.C."/>
            <person name="Fernandez M."/>
            <person name="Alvarez M.A."/>
        </authorList>
    </citation>
    <scope>NUCLEOTIDE SEQUENCE [LARGE SCALE GENOMIC DNA]</scope>
    <source>
        <strain evidence="19 20">GE214</strain>
    </source>
</reference>
<organism evidence="19 20">
    <name type="scientific">Lactococcus cremoris subsp. cremoris GE214</name>
    <dbReference type="NCBI Taxonomy" id="1415168"/>
    <lineage>
        <taxon>Bacteria</taxon>
        <taxon>Bacillati</taxon>
        <taxon>Bacillota</taxon>
        <taxon>Bacilli</taxon>
        <taxon>Lactobacillales</taxon>
        <taxon>Streptococcaceae</taxon>
        <taxon>Lactococcus</taxon>
        <taxon>Lactococcus cremoris subsp. cremoris</taxon>
    </lineage>
</organism>
<dbReference type="GO" id="GO:0044205">
    <property type="term" value="P:'de novo' UMP biosynthetic process"/>
    <property type="evidence" value="ECO:0007669"/>
    <property type="project" value="UniProtKB-UniRule"/>
</dbReference>
<evidence type="ECO:0000256" key="10">
    <source>
        <dbReference type="ARBA" id="ARBA00022982"/>
    </source>
</evidence>
<keyword evidence="12 15" id="KW-0411">Iron-sulfur</keyword>
<sequence>MSQLQEMMTVVSQREVAYNIFEMVLKGTLVDEMDLPGQFLHLAVPNGAMLLRRPISISSWDKRAKTCTILYRIGDETTGTYKLSKLESGAKVDVMGPLGNGFPVAEVTSTDKILIIGGGIGVPPLYELAKQLEKTGCQMTILLGFASENVKILENEFSNLKNVTLKIATDDGSYGTKGHVGMLMNEIDFEVDALYTCGAPAMLKAVAKKYDQLERLYISMESRMACGIGACYACVEHDKEDESHALKVCEDGPVFLGKQLSL</sequence>
<dbReference type="InterPro" id="IPR001433">
    <property type="entry name" value="OxRdtase_FAD/NAD-bd"/>
</dbReference>
<gene>
    <name evidence="15" type="primary">pyrK</name>
    <name evidence="19" type="ORF">U725_00520</name>
</gene>
<comment type="caution">
    <text evidence="19">The sequence shown here is derived from an EMBL/GenBank/DDBJ whole genome shotgun (WGS) entry which is preliminary data.</text>
</comment>
<keyword evidence="9 15" id="KW-0665">Pyrimidine biosynthesis</keyword>
<dbReference type="SUPFAM" id="SSF52343">
    <property type="entry name" value="Ferredoxin reductase-like, C-terminal NADP-linked domain"/>
    <property type="match status" value="1"/>
</dbReference>
<dbReference type="InterPro" id="IPR039261">
    <property type="entry name" value="FNR_nucleotide-bd"/>
</dbReference>
<evidence type="ECO:0000256" key="7">
    <source>
        <dbReference type="ARBA" id="ARBA00022723"/>
    </source>
</evidence>
<dbReference type="InterPro" id="IPR019480">
    <property type="entry name" value="Dihydroorotate_DH_Fe-S-bd"/>
</dbReference>
<dbReference type="Gene3D" id="2.10.240.10">
    <property type="entry name" value="Dihydroorotate dehydrogenase, electron transfer subunit"/>
    <property type="match status" value="1"/>
</dbReference>
<dbReference type="NCBIfam" id="NF000797">
    <property type="entry name" value="PRK00054.1-2"/>
    <property type="match status" value="1"/>
</dbReference>
<evidence type="ECO:0000256" key="12">
    <source>
        <dbReference type="ARBA" id="ARBA00023014"/>
    </source>
</evidence>
<dbReference type="RefSeq" id="WP_011835013.1">
    <property type="nucleotide sequence ID" value="NZ_AZSI01000009.1"/>
</dbReference>
<protein>
    <recommendedName>
        <fullName evidence="13 15">Dihydroorotate dehydrogenase B (NAD(+)), electron transfer subunit</fullName>
    </recommendedName>
    <alternativeName>
        <fullName evidence="14 15">Dihydroorotate oxidase B, electron transfer subunit</fullName>
    </alternativeName>
</protein>
<evidence type="ECO:0000259" key="18">
    <source>
        <dbReference type="PROSITE" id="PS51384"/>
    </source>
</evidence>
<evidence type="ECO:0000256" key="14">
    <source>
        <dbReference type="ARBA" id="ARBA00082223"/>
    </source>
</evidence>
<evidence type="ECO:0000313" key="20">
    <source>
        <dbReference type="Proteomes" id="UP000028401"/>
    </source>
</evidence>
<dbReference type="AlphaFoldDB" id="A0A084ADK8"/>
<evidence type="ECO:0000256" key="1">
    <source>
        <dbReference type="ARBA" id="ARBA00004715"/>
    </source>
</evidence>
<comment type="cofactor">
    <cofactor evidence="17">
        <name>[2Fe-2S] cluster</name>
        <dbReference type="ChEBI" id="CHEBI:190135"/>
    </cofactor>
    <text evidence="17">Binds 1 [2Fe-2S] cluster per subunit.</text>
</comment>
<keyword evidence="11 15" id="KW-0408">Iron</keyword>
<evidence type="ECO:0000256" key="8">
    <source>
        <dbReference type="ARBA" id="ARBA00022827"/>
    </source>
</evidence>
<dbReference type="EMBL" id="AZSI01000009">
    <property type="protein sequence ID" value="KEY63387.1"/>
    <property type="molecule type" value="Genomic_DNA"/>
</dbReference>